<proteinExistence type="predicted"/>
<accession>A0A0E9PTU5</accession>
<name>A0A0E9PTU5_ANGAN</name>
<reference evidence="1" key="1">
    <citation type="submission" date="2014-11" db="EMBL/GenBank/DDBJ databases">
        <authorList>
            <person name="Amaro Gonzalez C."/>
        </authorList>
    </citation>
    <scope>NUCLEOTIDE SEQUENCE</scope>
</reference>
<dbReference type="AlphaFoldDB" id="A0A0E9PTU5"/>
<dbReference type="EMBL" id="GBXM01100516">
    <property type="protein sequence ID" value="JAH08061.1"/>
    <property type="molecule type" value="Transcribed_RNA"/>
</dbReference>
<organism evidence="1">
    <name type="scientific">Anguilla anguilla</name>
    <name type="common">European freshwater eel</name>
    <name type="synonym">Muraena anguilla</name>
    <dbReference type="NCBI Taxonomy" id="7936"/>
    <lineage>
        <taxon>Eukaryota</taxon>
        <taxon>Metazoa</taxon>
        <taxon>Chordata</taxon>
        <taxon>Craniata</taxon>
        <taxon>Vertebrata</taxon>
        <taxon>Euteleostomi</taxon>
        <taxon>Actinopterygii</taxon>
        <taxon>Neopterygii</taxon>
        <taxon>Teleostei</taxon>
        <taxon>Anguilliformes</taxon>
        <taxon>Anguillidae</taxon>
        <taxon>Anguilla</taxon>
    </lineage>
</organism>
<sequence length="42" mass="5066">MWILSILDGTQFLIIKQRNVFHQIYIFLDACFYSLNFVSCTY</sequence>
<evidence type="ECO:0000313" key="1">
    <source>
        <dbReference type="EMBL" id="JAH08061.1"/>
    </source>
</evidence>
<protein>
    <submittedName>
        <fullName evidence="1">Uncharacterized protein</fullName>
    </submittedName>
</protein>
<reference evidence="1" key="2">
    <citation type="journal article" date="2015" name="Fish Shellfish Immunol.">
        <title>Early steps in the European eel (Anguilla anguilla)-Vibrio vulnificus interaction in the gills: Role of the RtxA13 toxin.</title>
        <authorList>
            <person name="Callol A."/>
            <person name="Pajuelo D."/>
            <person name="Ebbesson L."/>
            <person name="Teles M."/>
            <person name="MacKenzie S."/>
            <person name="Amaro C."/>
        </authorList>
    </citation>
    <scope>NUCLEOTIDE SEQUENCE</scope>
</reference>